<protein>
    <submittedName>
        <fullName evidence="1">Uncharacterized protein</fullName>
    </submittedName>
</protein>
<keyword evidence="2" id="KW-1185">Reference proteome</keyword>
<name>A0ABT4MB16_9NOCA</name>
<comment type="caution">
    <text evidence="1">The sequence shown here is derived from an EMBL/GenBank/DDBJ whole genome shotgun (WGS) entry which is preliminary data.</text>
</comment>
<dbReference type="Proteomes" id="UP001081071">
    <property type="component" value="Unassembled WGS sequence"/>
</dbReference>
<reference evidence="1" key="1">
    <citation type="submission" date="2022-12" db="EMBL/GenBank/DDBJ databases">
        <authorList>
            <person name="Krivoruchko A.V."/>
            <person name="Elkin A."/>
        </authorList>
    </citation>
    <scope>NUCLEOTIDE SEQUENCE</scope>
    <source>
        <strain evidence="1">IEGM 1391</strain>
    </source>
</reference>
<dbReference type="SUPFAM" id="SSF56399">
    <property type="entry name" value="ADP-ribosylation"/>
    <property type="match status" value="1"/>
</dbReference>
<organism evidence="1 2">
    <name type="scientific">Rhodococcus ruber</name>
    <dbReference type="NCBI Taxonomy" id="1830"/>
    <lineage>
        <taxon>Bacteria</taxon>
        <taxon>Bacillati</taxon>
        <taxon>Actinomycetota</taxon>
        <taxon>Actinomycetes</taxon>
        <taxon>Mycobacteriales</taxon>
        <taxon>Nocardiaceae</taxon>
        <taxon>Rhodococcus</taxon>
    </lineage>
</organism>
<accession>A0ABT4MB16</accession>
<evidence type="ECO:0000313" key="2">
    <source>
        <dbReference type="Proteomes" id="UP001081071"/>
    </source>
</evidence>
<dbReference type="RefSeq" id="WP_269601572.1">
    <property type="nucleotide sequence ID" value="NZ_JAPWIJ010000001.1"/>
</dbReference>
<dbReference type="EMBL" id="JAPWIJ010000001">
    <property type="protein sequence ID" value="MCZ4516931.1"/>
    <property type="molecule type" value="Genomic_DNA"/>
</dbReference>
<proteinExistence type="predicted"/>
<evidence type="ECO:0000313" key="1">
    <source>
        <dbReference type="EMBL" id="MCZ4516931.1"/>
    </source>
</evidence>
<gene>
    <name evidence="1" type="ORF">O4220_00275</name>
</gene>
<sequence length="173" mass="18600">MTPSQTTSATQTFFHVDRGATLANTGGSIALNGGWSEHGRRHQAGAPMMGFVSWAGINANVVSADLVVENFWELYRHTMHPGLPSRFQSLFAFSSVSDAQGFATGAGGAPIWELTVPTGTVIHRGDMDLLKVGTYDFMRDCADKYWTGQPMTPTPTWEVLLALPVAATLTALP</sequence>